<keyword evidence="2" id="KW-1185">Reference proteome</keyword>
<evidence type="ECO:0000313" key="2">
    <source>
        <dbReference type="Proteomes" id="UP001159363"/>
    </source>
</evidence>
<dbReference type="EMBL" id="JARBHB010000006">
    <property type="protein sequence ID" value="KAJ8881406.1"/>
    <property type="molecule type" value="Genomic_DNA"/>
</dbReference>
<gene>
    <name evidence="1" type="ORF">PR048_017887</name>
</gene>
<sequence length="256" mass="29233">MAMDIGEAYEECKHSYPDQSISKSKFYNLHPQNILPVNNMPHTVCVCKSNASTNTQLLEIMCCDTNIAKSMFSECNDCMSDVKILLGEGCIYDEKLKWKEWKTIENKPISAENCTTLHKIVSHKLPISTKELSLHILQLAKKVLINLPNKVVVQLDFAENCTLSKMEFKVITGANIKSFAVNSDDLQHSKVSELVFMQSLLIELKKITPHEQIHMLKCVLLKNGLICEYRIFLLLDMERVQLKEWEGLLNELCGKQ</sequence>
<dbReference type="Proteomes" id="UP001159363">
    <property type="component" value="Chromosome 5"/>
</dbReference>
<comment type="caution">
    <text evidence="1">The sequence shown here is derived from an EMBL/GenBank/DDBJ whole genome shotgun (WGS) entry which is preliminary data.</text>
</comment>
<evidence type="ECO:0000313" key="1">
    <source>
        <dbReference type="EMBL" id="KAJ8881406.1"/>
    </source>
</evidence>
<proteinExistence type="predicted"/>
<name>A0ABQ9HB32_9NEOP</name>
<protein>
    <submittedName>
        <fullName evidence="1">Uncharacterized protein</fullName>
    </submittedName>
</protein>
<organism evidence="1 2">
    <name type="scientific">Dryococelus australis</name>
    <dbReference type="NCBI Taxonomy" id="614101"/>
    <lineage>
        <taxon>Eukaryota</taxon>
        <taxon>Metazoa</taxon>
        <taxon>Ecdysozoa</taxon>
        <taxon>Arthropoda</taxon>
        <taxon>Hexapoda</taxon>
        <taxon>Insecta</taxon>
        <taxon>Pterygota</taxon>
        <taxon>Neoptera</taxon>
        <taxon>Polyneoptera</taxon>
        <taxon>Phasmatodea</taxon>
        <taxon>Verophasmatodea</taxon>
        <taxon>Anareolatae</taxon>
        <taxon>Phasmatidae</taxon>
        <taxon>Eurycanthinae</taxon>
        <taxon>Dryococelus</taxon>
    </lineage>
</organism>
<accession>A0ABQ9HB32</accession>
<reference evidence="1 2" key="1">
    <citation type="submission" date="2023-02" db="EMBL/GenBank/DDBJ databases">
        <title>LHISI_Scaffold_Assembly.</title>
        <authorList>
            <person name="Stuart O.P."/>
            <person name="Cleave R."/>
            <person name="Magrath M.J.L."/>
            <person name="Mikheyev A.S."/>
        </authorList>
    </citation>
    <scope>NUCLEOTIDE SEQUENCE [LARGE SCALE GENOMIC DNA]</scope>
    <source>
        <strain evidence="1">Daus_M_001</strain>
        <tissue evidence="1">Leg muscle</tissue>
    </source>
</reference>